<evidence type="ECO:0000313" key="2">
    <source>
        <dbReference type="EMBL" id="SDE90015.1"/>
    </source>
</evidence>
<dbReference type="RefSeq" id="WP_093007091.1">
    <property type="nucleotide sequence ID" value="NZ_FNBC01000015.1"/>
</dbReference>
<reference evidence="3" key="1">
    <citation type="submission" date="2016-10" db="EMBL/GenBank/DDBJ databases">
        <authorList>
            <person name="Varghese N."/>
            <person name="Submissions S."/>
        </authorList>
    </citation>
    <scope>NUCLEOTIDE SEQUENCE [LARGE SCALE GENOMIC DNA]</scope>
    <source>
        <strain evidence="3">CGMCC 1.6992</strain>
    </source>
</reference>
<dbReference type="InterPro" id="IPR001602">
    <property type="entry name" value="UPF0047_YjbQ-like"/>
</dbReference>
<dbReference type="EMBL" id="FNBC01000015">
    <property type="protein sequence ID" value="SDE90015.1"/>
    <property type="molecule type" value="Genomic_DNA"/>
</dbReference>
<dbReference type="Gene3D" id="2.60.120.460">
    <property type="entry name" value="YjbQ-like"/>
    <property type="match status" value="1"/>
</dbReference>
<accession>A0A1G7GPD4</accession>
<gene>
    <name evidence="2" type="ORF">SAMN04488243_11519</name>
</gene>
<dbReference type="SUPFAM" id="SSF111038">
    <property type="entry name" value="YjbQ-like"/>
    <property type="match status" value="1"/>
</dbReference>
<evidence type="ECO:0000256" key="1">
    <source>
        <dbReference type="ARBA" id="ARBA00005534"/>
    </source>
</evidence>
<dbReference type="AlphaFoldDB" id="A0A1G7GPD4"/>
<dbReference type="NCBIfam" id="TIGR00149">
    <property type="entry name" value="TIGR00149_YjbQ"/>
    <property type="match status" value="1"/>
</dbReference>
<comment type="similarity">
    <text evidence="1">Belongs to the UPF0047 family.</text>
</comment>
<keyword evidence="3" id="KW-1185">Reference proteome</keyword>
<proteinExistence type="inferred from homology"/>
<dbReference type="Pfam" id="PF01894">
    <property type="entry name" value="YjbQ"/>
    <property type="match status" value="1"/>
</dbReference>
<name>A0A1G7GPD4_9DEIN</name>
<dbReference type="PANTHER" id="PTHR30615">
    <property type="entry name" value="UNCHARACTERIZED PROTEIN YJBQ-RELATED"/>
    <property type="match status" value="1"/>
</dbReference>
<dbReference type="InterPro" id="IPR035917">
    <property type="entry name" value="YjbQ-like_sf"/>
</dbReference>
<dbReference type="PANTHER" id="PTHR30615:SF8">
    <property type="entry name" value="UPF0047 PROTEIN C4A8.02C"/>
    <property type="match status" value="1"/>
</dbReference>
<dbReference type="PIRSF" id="PIRSF004681">
    <property type="entry name" value="UCP004681"/>
    <property type="match status" value="1"/>
</dbReference>
<dbReference type="OrthoDB" id="9801725at2"/>
<dbReference type="Proteomes" id="UP000199446">
    <property type="component" value="Unassembled WGS sequence"/>
</dbReference>
<evidence type="ECO:0000313" key="3">
    <source>
        <dbReference type="Proteomes" id="UP000199446"/>
    </source>
</evidence>
<dbReference type="STRING" id="482827.SAMN04488243_11519"/>
<sequence length="135" mass="15041">MKTLYVRTPKEGLVNITEAVEGLLEGHTGLVYLFVPHTTCGLTLQEGADPHVAQDLLARLAELAPRFHPKDRHAEGNTHAHLKTLLTGVFLLLFAEGGRLRLGRWQQVFLAEYDGPRTREVWVQPLTPSAPPGRF</sequence>
<protein>
    <submittedName>
        <fullName evidence="2">Secondary thiamine-phosphate synthase enzyme</fullName>
    </submittedName>
</protein>
<organism evidence="2 3">
    <name type="scientific">Thermus arciformis</name>
    <dbReference type="NCBI Taxonomy" id="482827"/>
    <lineage>
        <taxon>Bacteria</taxon>
        <taxon>Thermotogati</taxon>
        <taxon>Deinococcota</taxon>
        <taxon>Deinococci</taxon>
        <taxon>Thermales</taxon>
        <taxon>Thermaceae</taxon>
        <taxon>Thermus</taxon>
    </lineage>
</organism>